<evidence type="ECO:0000313" key="3">
    <source>
        <dbReference type="Proteomes" id="UP001596065"/>
    </source>
</evidence>
<sequence length="122" mass="13517">MINKSLTVRGAQQHGEGYIPMLLDRLAAVDGHAYEWIAVFLLDHPHIATCQPIDMPAIARTRRDGGLLLDQLRSTTAVLDYLFRAAAEPPVPLVRNRCAITNSPPRMLPHHPRTSPPGPLRT</sequence>
<dbReference type="Proteomes" id="UP001596065">
    <property type="component" value="Unassembled WGS sequence"/>
</dbReference>
<name>A0ABW0WIY8_STRNO</name>
<gene>
    <name evidence="2" type="ORF">ACFP3J_22375</name>
</gene>
<protein>
    <submittedName>
        <fullName evidence="2">Uncharacterized protein</fullName>
    </submittedName>
</protein>
<accession>A0ABW0WIY8</accession>
<proteinExistence type="predicted"/>
<evidence type="ECO:0000313" key="2">
    <source>
        <dbReference type="EMBL" id="MFC5658222.1"/>
    </source>
</evidence>
<dbReference type="EMBL" id="JBHSOE010000041">
    <property type="protein sequence ID" value="MFC5658222.1"/>
    <property type="molecule type" value="Genomic_DNA"/>
</dbReference>
<reference evidence="3" key="1">
    <citation type="journal article" date="2019" name="Int. J. Syst. Evol. Microbiol.">
        <title>The Global Catalogue of Microorganisms (GCM) 10K type strain sequencing project: providing services to taxonomists for standard genome sequencing and annotation.</title>
        <authorList>
            <consortium name="The Broad Institute Genomics Platform"/>
            <consortium name="The Broad Institute Genome Sequencing Center for Infectious Disease"/>
            <person name="Wu L."/>
            <person name="Ma J."/>
        </authorList>
    </citation>
    <scope>NUCLEOTIDE SEQUENCE [LARGE SCALE GENOMIC DNA]</scope>
    <source>
        <strain evidence="3">KCTC 5701</strain>
    </source>
</reference>
<dbReference type="RefSeq" id="WP_344352243.1">
    <property type="nucleotide sequence ID" value="NZ_BAAASM010000057.1"/>
</dbReference>
<organism evidence="2 3">
    <name type="scientific">Streptomyces nogalater</name>
    <dbReference type="NCBI Taxonomy" id="38314"/>
    <lineage>
        <taxon>Bacteria</taxon>
        <taxon>Bacillati</taxon>
        <taxon>Actinomycetota</taxon>
        <taxon>Actinomycetes</taxon>
        <taxon>Kitasatosporales</taxon>
        <taxon>Streptomycetaceae</taxon>
        <taxon>Streptomyces</taxon>
    </lineage>
</organism>
<comment type="caution">
    <text evidence="2">The sequence shown here is derived from an EMBL/GenBank/DDBJ whole genome shotgun (WGS) entry which is preliminary data.</text>
</comment>
<evidence type="ECO:0000256" key="1">
    <source>
        <dbReference type="SAM" id="MobiDB-lite"/>
    </source>
</evidence>
<keyword evidence="3" id="KW-1185">Reference proteome</keyword>
<feature type="region of interest" description="Disordered" evidence="1">
    <location>
        <begin position="101"/>
        <end position="122"/>
    </location>
</feature>